<reference evidence="4 5" key="2">
    <citation type="journal article" date="2012" name="Stand. Genomic Sci.">
        <title>Complete genome sequence of the moderately thermophilic mineral-sulfide-oxidizing firmicute Sulfobacillus acidophilus type strain (NAL(T)).</title>
        <authorList>
            <person name="Anderson I."/>
            <person name="Chertkov O."/>
            <person name="Chen A."/>
            <person name="Saunders E."/>
            <person name="Lapidus A."/>
            <person name="Nolan M."/>
            <person name="Lucas S."/>
            <person name="Hammon N."/>
            <person name="Deshpande S."/>
            <person name="Cheng J.F."/>
            <person name="Han C."/>
            <person name="Tapia R."/>
            <person name="Goodwin L.A."/>
            <person name="Pitluck S."/>
            <person name="Liolios K."/>
            <person name="Pagani I."/>
            <person name="Ivanova N."/>
            <person name="Mikhailova N."/>
            <person name="Pati A."/>
            <person name="Palaniappan K."/>
            <person name="Land M."/>
            <person name="Pan C."/>
            <person name="Rohde M."/>
            <person name="Pukall R."/>
            <person name="Goker M."/>
            <person name="Detter J.C."/>
            <person name="Woyke T."/>
            <person name="Bristow J."/>
            <person name="Eisen J.A."/>
            <person name="Markowitz V."/>
            <person name="Hugenholtz P."/>
            <person name="Kyrpides N.C."/>
            <person name="Klenk H.P."/>
            <person name="Mavromatis K."/>
        </authorList>
    </citation>
    <scope>NUCLEOTIDE SEQUENCE [LARGE SCALE GENOMIC DNA]</scope>
    <source>
        <strain evidence="5">ATCC 700253 / DSM 10332 / NAL</strain>
    </source>
</reference>
<dbReference type="PATRIC" id="fig|679936.5.peg.125"/>
<comment type="function">
    <text evidence="2">Binds to DNA and alters its conformation. May be involved in regulation of gene expression, nucleoid organization and DNA protection.</text>
</comment>
<keyword evidence="2" id="KW-0963">Cytoplasm</keyword>
<dbReference type="Proteomes" id="UP000005439">
    <property type="component" value="Chromosome"/>
</dbReference>
<keyword evidence="5" id="KW-1185">Reference proteome</keyword>
<dbReference type="InterPro" id="IPR036894">
    <property type="entry name" value="YbaB-like_sf"/>
</dbReference>
<dbReference type="PIRSF" id="PIRSF004555">
    <property type="entry name" value="UCP004555"/>
    <property type="match status" value="1"/>
</dbReference>
<dbReference type="GO" id="GO:0043590">
    <property type="term" value="C:bacterial nucleoid"/>
    <property type="evidence" value="ECO:0007669"/>
    <property type="project" value="UniProtKB-UniRule"/>
</dbReference>
<gene>
    <name evidence="4" type="ordered locus">Sulac_0118</name>
</gene>
<comment type="subunit">
    <text evidence="2">Homodimer.</text>
</comment>
<evidence type="ECO:0000256" key="3">
    <source>
        <dbReference type="SAM" id="Coils"/>
    </source>
</evidence>
<dbReference type="Gene3D" id="3.30.1310.10">
    <property type="entry name" value="Nucleoid-associated protein YbaB-like domain"/>
    <property type="match status" value="1"/>
</dbReference>
<dbReference type="HAMAP" id="MF_00274">
    <property type="entry name" value="DNA_YbaB_EbfC"/>
    <property type="match status" value="1"/>
</dbReference>
<evidence type="ECO:0000313" key="4">
    <source>
        <dbReference type="EMBL" id="AEW03691.1"/>
    </source>
</evidence>
<dbReference type="STRING" id="679936.Sulac_0118"/>
<evidence type="ECO:0000256" key="2">
    <source>
        <dbReference type="HAMAP-Rule" id="MF_00274"/>
    </source>
</evidence>
<reference evidence="5" key="1">
    <citation type="submission" date="2011-12" db="EMBL/GenBank/DDBJ databases">
        <title>The complete genome of chromosome of Sulfobacillus acidophilus DSM 10332.</title>
        <authorList>
            <person name="Lucas S."/>
            <person name="Han J."/>
            <person name="Lapidus A."/>
            <person name="Bruce D."/>
            <person name="Goodwin L."/>
            <person name="Pitluck S."/>
            <person name="Peters L."/>
            <person name="Kyrpides N."/>
            <person name="Mavromatis K."/>
            <person name="Ivanova N."/>
            <person name="Mikhailova N."/>
            <person name="Chertkov O."/>
            <person name="Saunders E."/>
            <person name="Detter J.C."/>
            <person name="Tapia R."/>
            <person name="Han C."/>
            <person name="Land M."/>
            <person name="Hauser L."/>
            <person name="Markowitz V."/>
            <person name="Cheng J.-F."/>
            <person name="Hugenholtz P."/>
            <person name="Woyke T."/>
            <person name="Wu D."/>
            <person name="Pukall R."/>
            <person name="Gehrich-Schroeter G."/>
            <person name="Schneider S."/>
            <person name="Klenk H.-P."/>
            <person name="Eisen J.A."/>
        </authorList>
    </citation>
    <scope>NUCLEOTIDE SEQUENCE [LARGE SCALE GENOMIC DNA]</scope>
    <source>
        <strain evidence="5">ATCC 700253 / DSM 10332 / NAL</strain>
    </source>
</reference>
<dbReference type="PANTHER" id="PTHR33449">
    <property type="entry name" value="NUCLEOID-ASSOCIATED PROTEIN YBAB"/>
    <property type="match status" value="1"/>
</dbReference>
<dbReference type="GO" id="GO:0003677">
    <property type="term" value="F:DNA binding"/>
    <property type="evidence" value="ECO:0007669"/>
    <property type="project" value="UniProtKB-UniRule"/>
</dbReference>
<comment type="subcellular location">
    <subcellularLocation>
        <location evidence="2">Cytoplasm</location>
        <location evidence="2">Nucleoid</location>
    </subcellularLocation>
</comment>
<feature type="coiled-coil region" evidence="3">
    <location>
        <begin position="1"/>
        <end position="35"/>
    </location>
</feature>
<dbReference type="KEGG" id="sap:Sulac_0118"/>
<sequence>MSFNQNNMQKMMKQMQKMQQDVARVQEELKTAQVEAVAGGGVVKAVFNGHGEIQSLTILPEAVDPEDVEMLQDLILAAVRQGQADAQKLAEERLGAVTQNLRVPGMPGLF</sequence>
<organism evidence="4 5">
    <name type="scientific">Sulfobacillus acidophilus (strain ATCC 700253 / DSM 10332 / NAL)</name>
    <dbReference type="NCBI Taxonomy" id="679936"/>
    <lineage>
        <taxon>Bacteria</taxon>
        <taxon>Bacillati</taxon>
        <taxon>Bacillota</taxon>
        <taxon>Clostridia</taxon>
        <taxon>Eubacteriales</taxon>
        <taxon>Clostridiales Family XVII. Incertae Sedis</taxon>
        <taxon>Sulfobacillus</taxon>
    </lineage>
</organism>
<keyword evidence="3" id="KW-0175">Coiled coil</keyword>
<dbReference type="PANTHER" id="PTHR33449:SF1">
    <property type="entry name" value="NUCLEOID-ASSOCIATED PROTEIN YBAB"/>
    <property type="match status" value="1"/>
</dbReference>
<dbReference type="SUPFAM" id="SSF82607">
    <property type="entry name" value="YbaB-like"/>
    <property type="match status" value="1"/>
</dbReference>
<protein>
    <recommendedName>
        <fullName evidence="2">Nucleoid-associated protein Sulac_0118</fullName>
    </recommendedName>
</protein>
<name>G8TVQ2_SULAD</name>
<dbReference type="AlphaFoldDB" id="G8TVQ2"/>
<dbReference type="NCBIfam" id="TIGR00103">
    <property type="entry name" value="DNA_YbaB_EbfC"/>
    <property type="match status" value="1"/>
</dbReference>
<dbReference type="GO" id="GO:0005829">
    <property type="term" value="C:cytosol"/>
    <property type="evidence" value="ECO:0007669"/>
    <property type="project" value="TreeGrafter"/>
</dbReference>
<dbReference type="Pfam" id="PF02575">
    <property type="entry name" value="YbaB_DNA_bd"/>
    <property type="match status" value="1"/>
</dbReference>
<dbReference type="EMBL" id="CP003179">
    <property type="protein sequence ID" value="AEW03691.1"/>
    <property type="molecule type" value="Genomic_DNA"/>
</dbReference>
<dbReference type="InterPro" id="IPR004401">
    <property type="entry name" value="YbaB/EbfC"/>
</dbReference>
<dbReference type="HOGENOM" id="CLU_140930_1_0_9"/>
<proteinExistence type="inferred from homology"/>
<comment type="similarity">
    <text evidence="2">Belongs to the YbaB/EbfC family.</text>
</comment>
<accession>G8TVQ2</accession>
<evidence type="ECO:0000313" key="5">
    <source>
        <dbReference type="Proteomes" id="UP000005439"/>
    </source>
</evidence>
<evidence type="ECO:0000256" key="1">
    <source>
        <dbReference type="ARBA" id="ARBA00023125"/>
    </source>
</evidence>
<keyword evidence="1 2" id="KW-0238">DNA-binding</keyword>